<protein>
    <submittedName>
        <fullName evidence="1">KilA-N domain-containing protein</fullName>
    </submittedName>
</protein>
<name>A0A5C7F9J1_9BACT</name>
<dbReference type="AlphaFoldDB" id="A0A5C7F9J1"/>
<reference evidence="1 2" key="1">
    <citation type="submission" date="2019-08" db="EMBL/GenBank/DDBJ databases">
        <title>Lewinella sp. strain SSH13 Genome sequencing and assembly.</title>
        <authorList>
            <person name="Kim I."/>
        </authorList>
    </citation>
    <scope>NUCLEOTIDE SEQUENCE [LARGE SCALE GENOMIC DNA]</scope>
    <source>
        <strain evidence="1 2">SSH13</strain>
    </source>
</reference>
<evidence type="ECO:0000313" key="2">
    <source>
        <dbReference type="Proteomes" id="UP000321907"/>
    </source>
</evidence>
<sequence length="86" mass="9720">MPDIKRFEYDGKVVTFQLEEGASFVNATEMAKPFGKQPKDFLRTAGTKAFILAPTPTRELRCCLRRSHGGWASENATRFGLQALRR</sequence>
<dbReference type="EMBL" id="VOXD01000070">
    <property type="protein sequence ID" value="TXF82282.1"/>
    <property type="molecule type" value="Genomic_DNA"/>
</dbReference>
<evidence type="ECO:0000313" key="1">
    <source>
        <dbReference type="EMBL" id="TXF82282.1"/>
    </source>
</evidence>
<dbReference type="OrthoDB" id="9810290at2"/>
<dbReference type="Proteomes" id="UP000321907">
    <property type="component" value="Unassembled WGS sequence"/>
</dbReference>
<keyword evidence="2" id="KW-1185">Reference proteome</keyword>
<organism evidence="1 2">
    <name type="scientific">Neolewinella aurantiaca</name>
    <dbReference type="NCBI Taxonomy" id="2602767"/>
    <lineage>
        <taxon>Bacteria</taxon>
        <taxon>Pseudomonadati</taxon>
        <taxon>Bacteroidota</taxon>
        <taxon>Saprospiria</taxon>
        <taxon>Saprospirales</taxon>
        <taxon>Lewinellaceae</taxon>
        <taxon>Neolewinella</taxon>
    </lineage>
</organism>
<proteinExistence type="predicted"/>
<accession>A0A5C7F9J1</accession>
<dbReference type="RefSeq" id="WP_147932906.1">
    <property type="nucleotide sequence ID" value="NZ_VOXD01000070.1"/>
</dbReference>
<comment type="caution">
    <text evidence="1">The sequence shown here is derived from an EMBL/GenBank/DDBJ whole genome shotgun (WGS) entry which is preliminary data.</text>
</comment>
<gene>
    <name evidence="1" type="ORF">FUA23_21845</name>
</gene>